<accession>A0A1Q6DSI0</accession>
<comment type="caution">
    <text evidence="2">The sequence shown here is derived from an EMBL/GenBank/DDBJ whole genome shotgun (WGS) entry which is preliminary data.</text>
</comment>
<feature type="transmembrane region" description="Helical" evidence="1">
    <location>
        <begin position="138"/>
        <end position="159"/>
    </location>
</feature>
<keyword evidence="1" id="KW-1133">Transmembrane helix</keyword>
<dbReference type="InParanoid" id="A0A1Q6DSI0"/>
<feature type="transmembrane region" description="Helical" evidence="1">
    <location>
        <begin position="20"/>
        <end position="41"/>
    </location>
</feature>
<feature type="transmembrane region" description="Helical" evidence="1">
    <location>
        <begin position="171"/>
        <end position="197"/>
    </location>
</feature>
<dbReference type="STRING" id="1903181.BTN85_1953"/>
<feature type="transmembrane region" description="Helical" evidence="1">
    <location>
        <begin position="61"/>
        <end position="79"/>
    </location>
</feature>
<dbReference type="GO" id="GO:0140359">
    <property type="term" value="F:ABC-type transporter activity"/>
    <property type="evidence" value="ECO:0007669"/>
    <property type="project" value="InterPro"/>
</dbReference>
<dbReference type="Proteomes" id="UP000185744">
    <property type="component" value="Unassembled WGS sequence"/>
</dbReference>
<reference evidence="2" key="1">
    <citation type="submission" date="2016-12" db="EMBL/GenBank/DDBJ databases">
        <title>Discovery of methanogenic haloarchaea.</title>
        <authorList>
            <person name="Sorokin D.Y."/>
            <person name="Makarova K.S."/>
            <person name="Abbas B."/>
            <person name="Ferrer M."/>
            <person name="Golyshin P.N."/>
        </authorList>
    </citation>
    <scope>NUCLEOTIDE SEQUENCE [LARGE SCALE GENOMIC DNA]</scope>
    <source>
        <strain evidence="2">HMET1</strain>
    </source>
</reference>
<protein>
    <submittedName>
        <fullName evidence="2">ABC-type transport system permease involved in multi-copper enzyme maturation</fullName>
    </submittedName>
</protein>
<dbReference type="GO" id="GO:0005886">
    <property type="term" value="C:plasma membrane"/>
    <property type="evidence" value="ECO:0007669"/>
    <property type="project" value="UniProtKB-SubCell"/>
</dbReference>
<dbReference type="PANTHER" id="PTHR43471">
    <property type="entry name" value="ABC TRANSPORTER PERMEASE"/>
    <property type="match status" value="1"/>
</dbReference>
<feature type="transmembrane region" description="Helical" evidence="1">
    <location>
        <begin position="111"/>
        <end position="132"/>
    </location>
</feature>
<keyword evidence="3" id="KW-1185">Reference proteome</keyword>
<dbReference type="PANTHER" id="PTHR43471:SF1">
    <property type="entry name" value="ABC TRANSPORTER PERMEASE PROTEIN NOSY-RELATED"/>
    <property type="match status" value="1"/>
</dbReference>
<dbReference type="AlphaFoldDB" id="A0A1Q6DSI0"/>
<evidence type="ECO:0000313" key="2">
    <source>
        <dbReference type="EMBL" id="OKY77303.1"/>
    </source>
</evidence>
<proteinExistence type="predicted"/>
<gene>
    <name evidence="2" type="ORF">BTN85_1953</name>
</gene>
<evidence type="ECO:0000313" key="3">
    <source>
        <dbReference type="Proteomes" id="UP000185744"/>
    </source>
</evidence>
<feature type="transmembrane region" description="Helical" evidence="1">
    <location>
        <begin position="262"/>
        <end position="283"/>
    </location>
</feature>
<keyword evidence="1" id="KW-0472">Membrane</keyword>
<keyword evidence="1" id="KW-0812">Transmembrane</keyword>
<dbReference type="EMBL" id="MSDW01000002">
    <property type="protein sequence ID" value="OKY77303.1"/>
    <property type="molecule type" value="Genomic_DNA"/>
</dbReference>
<organism evidence="2 3">
    <name type="scientific">Methanohalarchaeum thermophilum</name>
    <dbReference type="NCBI Taxonomy" id="1903181"/>
    <lineage>
        <taxon>Archaea</taxon>
        <taxon>Methanobacteriati</taxon>
        <taxon>Methanobacteriota</taxon>
        <taxon>Methanonatronarchaeia</taxon>
        <taxon>Methanonatronarchaeales</taxon>
        <taxon>Methanonatronarchaeaceae</taxon>
        <taxon>Candidatus Methanohalarchaeum</taxon>
    </lineage>
</organism>
<evidence type="ECO:0000256" key="1">
    <source>
        <dbReference type="SAM" id="Phobius"/>
    </source>
</evidence>
<dbReference type="Pfam" id="PF12679">
    <property type="entry name" value="ABC2_membrane_2"/>
    <property type="match status" value="1"/>
</dbReference>
<sequence length="289" mass="32204">MSWINIAKKDFEDSIRSSSLWIVTLIFLVLIAGGTFIVSILPEAIIGENLTSDNAIIPLQGIISLIVPLISLMIGYMAIAGERDFGTIKTLLGLPNTRFDVVLGKWIGRSLVAIVPIAIAFIIASIIIAAFYDKFLITNFMIFIFLTILLAISFLSISIGFSAATDTKTKALGWAVAVYFFFMFLWDTFIMGIYYVINRTIPYAAGQQETLPAWFVFLQRITPNGAFGTLSNELMDLGQFSQYTDISTLIGTETIPFYLTNYTFLATMLIWITIPPILGYLVFRKTDIT</sequence>
<name>A0A1Q6DSI0_METT1</name>